<dbReference type="AlphaFoldDB" id="A0A9X4LXF1"/>
<keyword evidence="10 13" id="KW-0472">Membrane</keyword>
<dbReference type="EC" id="2.4.2.46" evidence="4"/>
<keyword evidence="17" id="KW-1185">Reference proteome</keyword>
<feature type="transmembrane region" description="Helical" evidence="13">
    <location>
        <begin position="207"/>
        <end position="224"/>
    </location>
</feature>
<feature type="transmembrane region" description="Helical" evidence="13">
    <location>
        <begin position="489"/>
        <end position="508"/>
    </location>
</feature>
<reference evidence="16" key="1">
    <citation type="submission" date="2022-08" db="EMBL/GenBank/DDBJ databases">
        <title>Genome analysis of Corynebacteriales strain.</title>
        <authorList>
            <person name="Lee S.D."/>
        </authorList>
    </citation>
    <scope>NUCLEOTIDE SEQUENCE</scope>
    <source>
        <strain evidence="16">D3-21</strain>
    </source>
</reference>
<feature type="domain" description="Arabinofuranosyltransferase AftA C-terminal" evidence="14">
    <location>
        <begin position="508"/>
        <end position="679"/>
    </location>
</feature>
<evidence type="ECO:0000256" key="9">
    <source>
        <dbReference type="ARBA" id="ARBA00022989"/>
    </source>
</evidence>
<feature type="domain" description="Arabinofuranosyltransferase AftA N-terminal" evidence="15">
    <location>
        <begin position="31"/>
        <end position="501"/>
    </location>
</feature>
<dbReference type="GO" id="GO:0016757">
    <property type="term" value="F:glycosyltransferase activity"/>
    <property type="evidence" value="ECO:0007669"/>
    <property type="project" value="InterPro"/>
</dbReference>
<comment type="subcellular location">
    <subcellularLocation>
        <location evidence="1">Cell membrane</location>
        <topology evidence="1">Multi-pass membrane protein</topology>
    </subcellularLocation>
</comment>
<dbReference type="RefSeq" id="WP_332519549.1">
    <property type="nucleotide sequence ID" value="NZ_JANRHA010000003.1"/>
</dbReference>
<feature type="transmembrane region" description="Helical" evidence="13">
    <location>
        <begin position="180"/>
        <end position="200"/>
    </location>
</feature>
<feature type="transmembrane region" description="Helical" evidence="13">
    <location>
        <begin position="337"/>
        <end position="361"/>
    </location>
</feature>
<keyword evidence="8 13" id="KW-0812">Transmembrane</keyword>
<evidence type="ECO:0000313" key="17">
    <source>
        <dbReference type="Proteomes" id="UP001152755"/>
    </source>
</evidence>
<evidence type="ECO:0000259" key="15">
    <source>
        <dbReference type="Pfam" id="PF12250"/>
    </source>
</evidence>
<accession>A0A9X4LXF1</accession>
<dbReference type="InterPro" id="IPR020959">
    <property type="entry name" value="ArabinofuranosylTrfase_AftA_C"/>
</dbReference>
<evidence type="ECO:0000313" key="16">
    <source>
        <dbReference type="EMBL" id="MDG3014173.1"/>
    </source>
</evidence>
<evidence type="ECO:0000256" key="3">
    <source>
        <dbReference type="ARBA" id="ARBA00009655"/>
    </source>
</evidence>
<evidence type="ECO:0000256" key="8">
    <source>
        <dbReference type="ARBA" id="ARBA00022692"/>
    </source>
</evidence>
<comment type="similarity">
    <text evidence="3">Belongs to the glycosyltransferase 85 family.</text>
</comment>
<feature type="transmembrane region" description="Helical" evidence="13">
    <location>
        <begin position="62"/>
        <end position="85"/>
    </location>
</feature>
<comment type="caution">
    <text evidence="16">The sequence shown here is derived from an EMBL/GenBank/DDBJ whole genome shotgun (WGS) entry which is preliminary data.</text>
</comment>
<comment type="catalytic activity">
    <reaction evidence="12">
        <text>Adds an alpha-D-arabinofuranosyl group from trans,octacis-decaprenylphospho-beta-D-arabinofuranose at the 5-O-position of the eighth, tenth and twelfth galactofuranose unit of the galactofuranan chain of [beta-D-galactofuranosyl-(1-&gt;5)-beta-D-galactofuranosyl-(1-&gt;6)]14-beta-D-galactofuranosyl-(1-&gt;5)-beta-D-galactofuranosyl-(1-&gt;4)-alpha-L-rhamnopyranosyl-(1-&gt;3)-N-acetyl-alpha-D-glucosaminyl-diphospho-trans,octacis-decaprenol.</text>
        <dbReference type="EC" id="2.4.2.46"/>
    </reaction>
</comment>
<dbReference type="GO" id="GO:0044038">
    <property type="term" value="P:cell wall macromolecule biosynthetic process"/>
    <property type="evidence" value="ECO:0007669"/>
    <property type="project" value="InterPro"/>
</dbReference>
<sequence length="680" mass="72771">MCEGAEAATPEPPRPARAPAPLRTIGATVGEIIAAVVVTGAVAGLGLVVVDHTHLAAFNTSNVAQALTTVAQLVALAVVALAVVLLRRDPRSRWGKVVSWVGVSGFATATLAIPLSATKLYLMGVSVDQEFRTEFLTRMTDTASLHDMTYADLPSYYPAGWFWVGGRLANLFGIPGWEMFKPYAIGSLAVAIGVTVVLWSKLIRADRAVVIATATAAIVLAYGSPEAYGAIIAVLTPPALVLAWAGMRRCVPAAVESADHVRTLVAAPRGAGWAAVVGTGVFLGFSATFYTLYTASAGFTVVLMAVVAAVLSMRLHMNATGASLWQPATLRRVLPPLLRLAVITVIAGAIALIVWAPYLIASVHKPSEANTAFHYLPESGASLPLPMLNFSLMGGLCMLGLLWIVVRVRNSVRAQALGIGVAAIYLWSILSMAVTAIGTSLLGFRLEPVLLLLLGTAGTFCFLDVVAWLIRRVRDYRTPRIADQRARRVALAAVVVGAIGAVAFAQNIPQVLHGEISVAYTDTDGYGVRADRYPPGAASYFKDIDAAITRQVPTPRGDTVVLSTDFTFLAYYPYLGFQSITSHYANPLGQFSERTAEIERWSKATSADDLIHQLDSAPWRSPRAFVFRTGPDGYTLRLSSDVFPNDPNVKVFTVDFPEKLFDDPRFTVTDVGPFAVVVRK</sequence>
<feature type="transmembrane region" description="Helical" evidence="13">
    <location>
        <begin position="32"/>
        <end position="50"/>
    </location>
</feature>
<evidence type="ECO:0000256" key="10">
    <source>
        <dbReference type="ARBA" id="ARBA00023136"/>
    </source>
</evidence>
<dbReference type="InterPro" id="IPR020963">
    <property type="entry name" value="ArabinofuranosylTrfase_AftA_N"/>
</dbReference>
<feature type="transmembrane region" description="Helical" evidence="13">
    <location>
        <begin position="97"/>
        <end position="117"/>
    </location>
</feature>
<gene>
    <name evidence="16" type="ORF">NVS88_06345</name>
</gene>
<keyword evidence="7" id="KW-0808">Transferase</keyword>
<feature type="transmembrane region" description="Helical" evidence="13">
    <location>
        <begin position="381"/>
        <end position="404"/>
    </location>
</feature>
<proteinExistence type="inferred from homology"/>
<feature type="transmembrane region" description="Helical" evidence="13">
    <location>
        <begin position="416"/>
        <end position="437"/>
    </location>
</feature>
<dbReference type="Pfam" id="PF12249">
    <property type="entry name" value="AftA_C"/>
    <property type="match status" value="1"/>
</dbReference>
<comment type="pathway">
    <text evidence="2">Cell wall biogenesis; cell wall polysaccharide biosynthesis.</text>
</comment>
<protein>
    <recommendedName>
        <fullName evidence="5">Galactan 5-O-arabinofuranosyltransferase</fullName>
        <ecNumber evidence="4">2.4.2.46</ecNumber>
    </recommendedName>
    <alternativeName>
        <fullName evidence="11">Arabinofuranosyltransferase AftA</fullName>
    </alternativeName>
</protein>
<evidence type="ECO:0000256" key="7">
    <source>
        <dbReference type="ARBA" id="ARBA00022679"/>
    </source>
</evidence>
<organism evidence="16 17">
    <name type="scientific">Speluncibacter jeojiensis</name>
    <dbReference type="NCBI Taxonomy" id="2710754"/>
    <lineage>
        <taxon>Bacteria</taxon>
        <taxon>Bacillati</taxon>
        <taxon>Actinomycetota</taxon>
        <taxon>Actinomycetes</taxon>
        <taxon>Mycobacteriales</taxon>
        <taxon>Speluncibacteraceae</taxon>
        <taxon>Speluncibacter</taxon>
    </lineage>
</organism>
<evidence type="ECO:0000256" key="5">
    <source>
        <dbReference type="ARBA" id="ARBA00020482"/>
    </source>
</evidence>
<dbReference type="Proteomes" id="UP001152755">
    <property type="component" value="Unassembled WGS sequence"/>
</dbReference>
<keyword evidence="6" id="KW-1003">Cell membrane</keyword>
<dbReference type="Pfam" id="PF12250">
    <property type="entry name" value="AftA_N"/>
    <property type="match status" value="1"/>
</dbReference>
<feature type="transmembrane region" description="Helical" evidence="13">
    <location>
        <begin position="449"/>
        <end position="469"/>
    </location>
</feature>
<evidence type="ECO:0000256" key="11">
    <source>
        <dbReference type="ARBA" id="ARBA00033184"/>
    </source>
</evidence>
<dbReference type="EMBL" id="JANRHA010000003">
    <property type="protein sequence ID" value="MDG3014173.1"/>
    <property type="molecule type" value="Genomic_DNA"/>
</dbReference>
<evidence type="ECO:0000256" key="2">
    <source>
        <dbReference type="ARBA" id="ARBA00004776"/>
    </source>
</evidence>
<evidence type="ECO:0000256" key="12">
    <source>
        <dbReference type="ARBA" id="ARBA00034030"/>
    </source>
</evidence>
<evidence type="ECO:0000259" key="14">
    <source>
        <dbReference type="Pfam" id="PF12249"/>
    </source>
</evidence>
<dbReference type="GO" id="GO:0005886">
    <property type="term" value="C:plasma membrane"/>
    <property type="evidence" value="ECO:0007669"/>
    <property type="project" value="UniProtKB-SubCell"/>
</dbReference>
<evidence type="ECO:0000256" key="4">
    <source>
        <dbReference type="ARBA" id="ARBA00012037"/>
    </source>
</evidence>
<keyword evidence="9 13" id="KW-1133">Transmembrane helix</keyword>
<evidence type="ECO:0000256" key="1">
    <source>
        <dbReference type="ARBA" id="ARBA00004651"/>
    </source>
</evidence>
<evidence type="ECO:0000256" key="13">
    <source>
        <dbReference type="SAM" id="Phobius"/>
    </source>
</evidence>
<name>A0A9X4LXF1_9ACTN</name>
<evidence type="ECO:0000256" key="6">
    <source>
        <dbReference type="ARBA" id="ARBA00022475"/>
    </source>
</evidence>
<feature type="transmembrane region" description="Helical" evidence="13">
    <location>
        <begin position="299"/>
        <end position="317"/>
    </location>
</feature>